<dbReference type="Gene3D" id="3.50.50.60">
    <property type="entry name" value="FAD/NAD(P)-binding domain"/>
    <property type="match status" value="2"/>
</dbReference>
<evidence type="ECO:0000313" key="7">
    <source>
        <dbReference type="EMBL" id="ANY69992.1"/>
    </source>
</evidence>
<dbReference type="SUPFAM" id="SSF51905">
    <property type="entry name" value="FAD/NAD(P)-binding domain"/>
    <property type="match status" value="1"/>
</dbReference>
<dbReference type="InterPro" id="IPR014105">
    <property type="entry name" value="Carotenoid/retinoid_OxRdtase"/>
</dbReference>
<evidence type="ECO:0000259" key="6">
    <source>
        <dbReference type="Pfam" id="PF01593"/>
    </source>
</evidence>
<gene>
    <name evidence="7" type="ORF">BBD42_28435</name>
</gene>
<feature type="domain" description="Amine oxidase" evidence="6">
    <location>
        <begin position="11"/>
        <end position="480"/>
    </location>
</feature>
<comment type="pathway">
    <text evidence="1 5">Carotenoid biosynthesis.</text>
</comment>
<accession>A0A1B2DQK3</accession>
<name>A0A1B2DQK3_9BACL</name>
<proteinExistence type="inferred from homology"/>
<evidence type="ECO:0000256" key="2">
    <source>
        <dbReference type="ARBA" id="ARBA00022746"/>
    </source>
</evidence>
<evidence type="ECO:0000256" key="5">
    <source>
        <dbReference type="RuleBase" id="RU362075"/>
    </source>
</evidence>
<dbReference type="GO" id="GO:0016117">
    <property type="term" value="P:carotenoid biosynthetic process"/>
    <property type="evidence" value="ECO:0007669"/>
    <property type="project" value="UniProtKB-KW"/>
</dbReference>
<organism evidence="7">
    <name type="scientific">Paenibacillus sp. BIHB 4019</name>
    <dbReference type="NCBI Taxonomy" id="1870819"/>
    <lineage>
        <taxon>Bacteria</taxon>
        <taxon>Bacillati</taxon>
        <taxon>Bacillota</taxon>
        <taxon>Bacilli</taxon>
        <taxon>Bacillales</taxon>
        <taxon>Paenibacillaceae</taxon>
        <taxon>Paenibacillus</taxon>
    </lineage>
</organism>
<dbReference type="RefSeq" id="WP_099520941.1">
    <property type="nucleotide sequence ID" value="NZ_CP016808.1"/>
</dbReference>
<sequence length="507" mass="55798">MNKVAIAGGGIGGLIAALLLSRQGKIVTIYERMNRLGGRLAFEQNGTYRVDQGPTIVLLPEMLLDILAEAGIDRSRVPLVRCDPMYRIHYADGTVLHKWSDRERMLEELGRLSPGEQEGFIRYMAEMKRSFVQGKKAFLERPFLRKRDFFTVRNIALLAKLRAYKSVRSLAAEYFKDKRLHDAFSLQTLYIGGAPFEAPGLYSLLPYAEHEFGVWCLKGGYASLIPLLEEELARQGVTVKKKAAVKELLISDGRCYGVRTAEGETSYDAVVFNGEFPSIAGVLPVGEAARPKNKRKDYKPSSGCVLIYLGLNKQWPEAVAHQFFLPPSLEKGLGEIFKENRLPDDPSFYIFYPTAFDDTAAPAGESAMYVLIPSPAAPHVDWEQETPKLVEQVLREAERRGFPGLREAIRWQQVRTPADAEADGLYKGGSFGIAPTLLQSAVFRPQIVPYGIEGLYAAGASVHPGGGVPIVMQGARLLAQHLSAAVAVQAATAKPAMIQEVPDGSSI</sequence>
<dbReference type="AlphaFoldDB" id="A0A1B2DQK3"/>
<dbReference type="InterPro" id="IPR002937">
    <property type="entry name" value="Amino_oxidase"/>
</dbReference>
<keyword evidence="3 5" id="KW-0560">Oxidoreductase</keyword>
<dbReference type="PANTHER" id="PTHR43734">
    <property type="entry name" value="PHYTOENE DESATURASE"/>
    <property type="match status" value="1"/>
</dbReference>
<protein>
    <submittedName>
        <fullName evidence="7">Phytoene desaturase</fullName>
    </submittedName>
</protein>
<dbReference type="PANTHER" id="PTHR43734:SF1">
    <property type="entry name" value="PHYTOENE DESATURASE"/>
    <property type="match status" value="1"/>
</dbReference>
<dbReference type="NCBIfam" id="TIGR02734">
    <property type="entry name" value="crtI_fam"/>
    <property type="match status" value="1"/>
</dbReference>
<keyword evidence="2 5" id="KW-0125">Carotenoid biosynthesis</keyword>
<evidence type="ECO:0000256" key="1">
    <source>
        <dbReference type="ARBA" id="ARBA00004829"/>
    </source>
</evidence>
<dbReference type="EMBL" id="CP016808">
    <property type="protein sequence ID" value="ANY69992.1"/>
    <property type="molecule type" value="Genomic_DNA"/>
</dbReference>
<evidence type="ECO:0000256" key="4">
    <source>
        <dbReference type="ARBA" id="ARBA00038322"/>
    </source>
</evidence>
<dbReference type="InterPro" id="IPR036188">
    <property type="entry name" value="FAD/NAD-bd_sf"/>
</dbReference>
<evidence type="ECO:0000256" key="3">
    <source>
        <dbReference type="ARBA" id="ARBA00023002"/>
    </source>
</evidence>
<dbReference type="Pfam" id="PF01593">
    <property type="entry name" value="Amino_oxidase"/>
    <property type="match status" value="1"/>
</dbReference>
<comment type="similarity">
    <text evidence="4">Belongs to the carotenoid/retinoid oxidoreductase family. CrtN subfamily.</text>
</comment>
<dbReference type="GO" id="GO:0016491">
    <property type="term" value="F:oxidoreductase activity"/>
    <property type="evidence" value="ECO:0007669"/>
    <property type="project" value="UniProtKB-KW"/>
</dbReference>
<reference evidence="7" key="1">
    <citation type="submission" date="2016-08" db="EMBL/GenBank/DDBJ databases">
        <title>Complete Genome Seqeunce of Paenibacillus sp. BIHB 4019 from tea rhizoplane.</title>
        <authorList>
            <person name="Thakur R."/>
            <person name="Swarnkar M.K."/>
            <person name="Gulati A."/>
        </authorList>
    </citation>
    <scope>NUCLEOTIDE SEQUENCE [LARGE SCALE GENOMIC DNA]</scope>
    <source>
        <strain evidence="7">BIHB4019</strain>
    </source>
</reference>